<dbReference type="InterPro" id="IPR047666">
    <property type="entry name" value="ANR_neg_reg"/>
</dbReference>
<organism evidence="1 2">
    <name type="scientific">Rodentibacter trehalosifermentans</name>
    <dbReference type="NCBI Taxonomy" id="1908263"/>
    <lineage>
        <taxon>Bacteria</taxon>
        <taxon>Pseudomonadati</taxon>
        <taxon>Pseudomonadota</taxon>
        <taxon>Gammaproteobacteria</taxon>
        <taxon>Pasteurellales</taxon>
        <taxon>Pasteurellaceae</taxon>
        <taxon>Rodentibacter</taxon>
    </lineage>
</organism>
<dbReference type="AlphaFoldDB" id="A0A1V3IX72"/>
<dbReference type="RefSeq" id="WP_077478637.1">
    <property type="nucleotide sequence ID" value="NZ_MLHL01000061.1"/>
</dbReference>
<reference evidence="1 2" key="1">
    <citation type="submission" date="2016-10" db="EMBL/GenBank/DDBJ databases">
        <title>Rodentibacter gen. nov. and new species.</title>
        <authorList>
            <person name="Christensen H."/>
        </authorList>
    </citation>
    <scope>NUCLEOTIDE SEQUENCE [LARGE SCALE GENOMIC DNA]</scope>
    <source>
        <strain evidence="1 2">H1987082031</strain>
    </source>
</reference>
<proteinExistence type="predicted"/>
<protein>
    <recommendedName>
        <fullName evidence="3">ANR family transcriptional regulator</fullName>
    </recommendedName>
</protein>
<evidence type="ECO:0000313" key="2">
    <source>
        <dbReference type="Proteomes" id="UP000189161"/>
    </source>
</evidence>
<name>A0A1V3IX72_9PAST</name>
<gene>
    <name evidence="1" type="ORF">BKK52_10420</name>
</gene>
<sequence>MNKNINKFDRFKYYSSQAAKNERKGKLQDAKEQWAIAELNAPGVKNKAWCKHRAAFCERVLREPF</sequence>
<dbReference type="Proteomes" id="UP000189161">
    <property type="component" value="Unassembled WGS sequence"/>
</dbReference>
<evidence type="ECO:0000313" key="1">
    <source>
        <dbReference type="EMBL" id="OOF46916.1"/>
    </source>
</evidence>
<dbReference type="OrthoDB" id="5690455at2"/>
<dbReference type="EMBL" id="MLHL01000061">
    <property type="protein sequence ID" value="OOF46916.1"/>
    <property type="molecule type" value="Genomic_DNA"/>
</dbReference>
<keyword evidence="2" id="KW-1185">Reference proteome</keyword>
<evidence type="ECO:0008006" key="3">
    <source>
        <dbReference type="Google" id="ProtNLM"/>
    </source>
</evidence>
<accession>A0A1V3IX72</accession>
<dbReference type="NCBIfam" id="NF033650">
    <property type="entry name" value="ANR_neg_reg"/>
    <property type="match status" value="1"/>
</dbReference>
<comment type="caution">
    <text evidence="1">The sequence shown here is derived from an EMBL/GenBank/DDBJ whole genome shotgun (WGS) entry which is preliminary data.</text>
</comment>